<feature type="region of interest" description="Disordered" evidence="1">
    <location>
        <begin position="169"/>
        <end position="286"/>
    </location>
</feature>
<evidence type="ECO:0000256" key="1">
    <source>
        <dbReference type="SAM" id="MobiDB-lite"/>
    </source>
</evidence>
<organism evidence="3 4">
    <name type="scientific">Cadophora malorum</name>
    <dbReference type="NCBI Taxonomy" id="108018"/>
    <lineage>
        <taxon>Eukaryota</taxon>
        <taxon>Fungi</taxon>
        <taxon>Dikarya</taxon>
        <taxon>Ascomycota</taxon>
        <taxon>Pezizomycotina</taxon>
        <taxon>Leotiomycetes</taxon>
        <taxon>Helotiales</taxon>
        <taxon>Ploettnerulaceae</taxon>
        <taxon>Cadophora</taxon>
    </lineage>
</organism>
<comment type="caution">
    <text evidence="3">The sequence shown here is derived from an EMBL/GenBank/DDBJ whole genome shotgun (WGS) entry which is preliminary data.</text>
</comment>
<dbReference type="Pfam" id="PF05551">
    <property type="entry name" value="zf-His_Me_endon"/>
    <property type="match status" value="1"/>
</dbReference>
<evidence type="ECO:0000313" key="3">
    <source>
        <dbReference type="EMBL" id="KAG4423689.1"/>
    </source>
</evidence>
<accession>A0A8H7WF25</accession>
<sequence>MEEEFFQGGQGGQGGHNGRGKGHSDRDNDHVLEDDGTLHPYVQASTPHRDAWESIVKDIPELPIDDGDAWRAATVYSNYLRLTRNLGEEGWRALDDVQRATATSLFQHFHDSCGTVSQAWTQLLVGILKDIVQPHENLCSARVKQPDPFSLPMKSAQSTLSKTFTRTKFAKNAKSGQDNSTTDVMPPLTTPPVAPTRRKRKYQPSTFGQTSMESLVNKTKLPASRPRTLGPPATPDVEDEMKNVTQEAQYLEESEDTSGLSPDGSLGAGQGYEQQHDSEPVDNRTVESSLALDSVLSILYRKLGESRQSDPTMYFGNTKPRVNGPPPSGRAAVIFSRTLDPKYFPRRLNDVITAIKSLQLTESERNMFLAPLLQSSPSKISITKLPDPIGAVLQSMEIRRGVLSSSWLYDAIMSDYEVVMNAWGVAADHQETCVLVHEKLKQWAPEDLVKEFKRVAGMFSDHFLPVALFKKSESNQLSRHRLSLLVKTPGHPSPRSSISIALSRYFAWYAWSKGNLTPAEKEAELNFVPGVSLHGSHRCGHGHSIISGHIQLEPKWLNNQRDDCQGEARRLRFAGKPVPEFCTRHPDNPCYMRLQARTTAESFNIQASIALGESKHWVEELEHVPYPKHTDACAFRLVSGSEMVEEDELTPDDPLHVSLDKIKAYDGPLPPRIVKRIPCPLCLVSFHIHCLDFFYHCRDEHGDDDEGMLKAIIEHQRSWGQSRDESPKKKPGYEHLEQLLRVNPPMTKAEALRIVGYTSHNCPFCSEKGYHYYRPAAFLHLNKHFDEPLYLKTVIDRGNLWDGQNIAAYQPYGRERIVRNFLADLLAPGVTSAIARDLIIKLDKDM</sequence>
<name>A0A8H7WF25_9HELO</name>
<feature type="compositionally biased region" description="Polar residues" evidence="1">
    <location>
        <begin position="203"/>
        <end position="217"/>
    </location>
</feature>
<dbReference type="Proteomes" id="UP000664132">
    <property type="component" value="Unassembled WGS sequence"/>
</dbReference>
<feature type="compositionally biased region" description="Basic and acidic residues" evidence="1">
    <location>
        <begin position="22"/>
        <end position="34"/>
    </location>
</feature>
<dbReference type="InterPro" id="IPR008704">
    <property type="entry name" value="Endonuclease_Zinc-binding_loop"/>
</dbReference>
<keyword evidence="4" id="KW-1185">Reference proteome</keyword>
<feature type="region of interest" description="Disordered" evidence="1">
    <location>
        <begin position="1"/>
        <end position="34"/>
    </location>
</feature>
<feature type="domain" description="Zinc-binding loop region of homing endonuclease" evidence="2">
    <location>
        <begin position="533"/>
        <end position="591"/>
    </location>
</feature>
<reference evidence="3" key="1">
    <citation type="submission" date="2021-02" db="EMBL/GenBank/DDBJ databases">
        <title>Genome sequence Cadophora malorum strain M34.</title>
        <authorList>
            <person name="Stefanovic E."/>
            <person name="Vu D."/>
            <person name="Scully C."/>
            <person name="Dijksterhuis J."/>
            <person name="Roader J."/>
            <person name="Houbraken J."/>
        </authorList>
    </citation>
    <scope>NUCLEOTIDE SEQUENCE</scope>
    <source>
        <strain evidence="3">M34</strain>
    </source>
</reference>
<feature type="compositionally biased region" description="Gly residues" evidence="1">
    <location>
        <begin position="8"/>
        <end position="17"/>
    </location>
</feature>
<dbReference type="AlphaFoldDB" id="A0A8H7WF25"/>
<dbReference type="EMBL" id="JAFJYH010000031">
    <property type="protein sequence ID" value="KAG4423689.1"/>
    <property type="molecule type" value="Genomic_DNA"/>
</dbReference>
<proteinExistence type="predicted"/>
<evidence type="ECO:0000313" key="4">
    <source>
        <dbReference type="Proteomes" id="UP000664132"/>
    </source>
</evidence>
<gene>
    <name evidence="3" type="ORF">IFR04_003234</name>
</gene>
<dbReference type="OrthoDB" id="5272330at2759"/>
<feature type="compositionally biased region" description="Basic and acidic residues" evidence="1">
    <location>
        <begin position="274"/>
        <end position="285"/>
    </location>
</feature>
<evidence type="ECO:0000259" key="2">
    <source>
        <dbReference type="Pfam" id="PF05551"/>
    </source>
</evidence>
<feature type="compositionally biased region" description="Polar residues" evidence="1">
    <location>
        <begin position="174"/>
        <end position="183"/>
    </location>
</feature>
<protein>
    <recommendedName>
        <fullName evidence="2">Zinc-binding loop region of homing endonuclease domain-containing protein</fullName>
    </recommendedName>
</protein>